<dbReference type="AlphaFoldDB" id="E3JBS2"/>
<dbReference type="PANTHER" id="PTHR43540:SF16">
    <property type="entry name" value="ISOCHORISMATASE-LIKE DOMAIN-CONTAINING PROTEIN"/>
    <property type="match status" value="1"/>
</dbReference>
<dbReference type="Pfam" id="PF00857">
    <property type="entry name" value="Isochorismatase"/>
    <property type="match status" value="1"/>
</dbReference>
<dbReference type="HOGENOM" id="CLU_068979_8_2_11"/>
<dbReference type="InParanoid" id="E3JBS2"/>
<dbReference type="CDD" id="cd00431">
    <property type="entry name" value="cysteine_hydrolases"/>
    <property type="match status" value="1"/>
</dbReference>
<sequence>MTGIIQRVAKGRGVARTEYERERTGLILIDPYNEFLGEAGRVWQMVQQVAESVDLRQHLREVLEAVRAAGIQVFVAPHRRRRPGDFDNWKHLTGGQRAIQSGGLLQYGSWGAQWHAEFGPQPGDVITHEHWVSGGFANTDLDFQLKQHGIEKIILVGLVAHTCVESTGRFGAELGYHVTLVKDATAAASQEAMHAAHEITGPTYAHSIVTTGELLAALPTG</sequence>
<dbReference type="InterPro" id="IPR000868">
    <property type="entry name" value="Isochorismatase-like_dom"/>
</dbReference>
<dbReference type="InterPro" id="IPR036380">
    <property type="entry name" value="Isochorismatase-like_sf"/>
</dbReference>
<protein>
    <submittedName>
        <fullName evidence="3">Isochorismatase hydrolase</fullName>
    </submittedName>
</protein>
<dbReference type="EMBL" id="CP002299">
    <property type="protein sequence ID" value="ADP81092.1"/>
    <property type="molecule type" value="Genomic_DNA"/>
</dbReference>
<dbReference type="KEGG" id="fri:FraEuI1c_3069"/>
<dbReference type="STRING" id="298654.FraEuI1c_3069"/>
<proteinExistence type="predicted"/>
<evidence type="ECO:0000313" key="3">
    <source>
        <dbReference type="EMBL" id="ADP81092.1"/>
    </source>
</evidence>
<evidence type="ECO:0000259" key="2">
    <source>
        <dbReference type="Pfam" id="PF00857"/>
    </source>
</evidence>
<reference evidence="3 4" key="1">
    <citation type="submission" date="2010-10" db="EMBL/GenBank/DDBJ databases">
        <title>Complete sequence of Frankia sp. EuI1c.</title>
        <authorList>
            <consortium name="US DOE Joint Genome Institute"/>
            <person name="Lucas S."/>
            <person name="Copeland A."/>
            <person name="Lapidus A."/>
            <person name="Cheng J.-F."/>
            <person name="Bruce D."/>
            <person name="Goodwin L."/>
            <person name="Pitluck S."/>
            <person name="Chertkov O."/>
            <person name="Detter J.C."/>
            <person name="Han C."/>
            <person name="Tapia R."/>
            <person name="Land M."/>
            <person name="Hauser L."/>
            <person name="Jeffries C."/>
            <person name="Kyrpides N."/>
            <person name="Ivanova N."/>
            <person name="Mikhailova N."/>
            <person name="Beauchemin N."/>
            <person name="Sen A."/>
            <person name="Sur S.A."/>
            <person name="Gtari M."/>
            <person name="Wall L."/>
            <person name="Tisa L."/>
            <person name="Woyke T."/>
        </authorList>
    </citation>
    <scope>NUCLEOTIDE SEQUENCE [LARGE SCALE GENOMIC DNA]</scope>
    <source>
        <strain evidence="4">DSM 45817 / CECT 9037 / EuI1c</strain>
    </source>
</reference>
<dbReference type="SUPFAM" id="SSF52499">
    <property type="entry name" value="Isochorismatase-like hydrolases"/>
    <property type="match status" value="1"/>
</dbReference>
<evidence type="ECO:0000256" key="1">
    <source>
        <dbReference type="ARBA" id="ARBA00022801"/>
    </source>
</evidence>
<dbReference type="PANTHER" id="PTHR43540">
    <property type="entry name" value="PEROXYUREIDOACRYLATE/UREIDOACRYLATE AMIDOHYDROLASE-RELATED"/>
    <property type="match status" value="1"/>
</dbReference>
<dbReference type="GO" id="GO:0016787">
    <property type="term" value="F:hydrolase activity"/>
    <property type="evidence" value="ECO:0007669"/>
    <property type="project" value="UniProtKB-KW"/>
</dbReference>
<accession>E3JBS2</accession>
<dbReference type="Gene3D" id="3.40.50.850">
    <property type="entry name" value="Isochorismatase-like"/>
    <property type="match status" value="1"/>
</dbReference>
<feature type="domain" description="Isochorismatase-like" evidence="2">
    <location>
        <begin position="25"/>
        <end position="197"/>
    </location>
</feature>
<evidence type="ECO:0000313" key="4">
    <source>
        <dbReference type="Proteomes" id="UP000002484"/>
    </source>
</evidence>
<keyword evidence="1 3" id="KW-0378">Hydrolase</keyword>
<dbReference type="OrthoDB" id="3174612at2"/>
<name>E3JBS2_PSEI1</name>
<gene>
    <name evidence="3" type="ordered locus">FraEuI1c_3069</name>
</gene>
<dbReference type="eggNOG" id="COG1335">
    <property type="taxonomic scope" value="Bacteria"/>
</dbReference>
<dbReference type="InterPro" id="IPR050272">
    <property type="entry name" value="Isochorismatase-like_hydrls"/>
</dbReference>
<dbReference type="Proteomes" id="UP000002484">
    <property type="component" value="Chromosome"/>
</dbReference>
<organism evidence="3 4">
    <name type="scientific">Pseudofrankia inefficax (strain DSM 45817 / CECT 9037 / DDB 130130 / EuI1c)</name>
    <name type="common">Frankia inefficax</name>
    <dbReference type="NCBI Taxonomy" id="298654"/>
    <lineage>
        <taxon>Bacteria</taxon>
        <taxon>Bacillati</taxon>
        <taxon>Actinomycetota</taxon>
        <taxon>Actinomycetes</taxon>
        <taxon>Frankiales</taxon>
        <taxon>Frankiaceae</taxon>
        <taxon>Pseudofrankia</taxon>
    </lineage>
</organism>
<keyword evidence="4" id="KW-1185">Reference proteome</keyword>